<feature type="transmembrane region" description="Helical" evidence="1">
    <location>
        <begin position="80"/>
        <end position="102"/>
    </location>
</feature>
<dbReference type="EMBL" id="QHCV01000055">
    <property type="protein sequence ID" value="RAV31838.1"/>
    <property type="molecule type" value="Genomic_DNA"/>
</dbReference>
<dbReference type="RefSeq" id="WP_113630931.1">
    <property type="nucleotide sequence ID" value="NZ_QHCV01000055.1"/>
</dbReference>
<feature type="transmembrane region" description="Helical" evidence="1">
    <location>
        <begin position="37"/>
        <end position="59"/>
    </location>
</feature>
<evidence type="ECO:0000313" key="3">
    <source>
        <dbReference type="Proteomes" id="UP000251577"/>
    </source>
</evidence>
<feature type="transmembrane region" description="Helical" evidence="1">
    <location>
        <begin position="12"/>
        <end position="31"/>
    </location>
</feature>
<organism evidence="2 3">
    <name type="scientific">Corynebacterium heidelbergense</name>
    <dbReference type="NCBI Taxonomy" id="2055947"/>
    <lineage>
        <taxon>Bacteria</taxon>
        <taxon>Bacillati</taxon>
        <taxon>Actinomycetota</taxon>
        <taxon>Actinomycetes</taxon>
        <taxon>Mycobacteriales</taxon>
        <taxon>Corynebacteriaceae</taxon>
        <taxon>Corynebacterium</taxon>
    </lineage>
</organism>
<feature type="transmembrane region" description="Helical" evidence="1">
    <location>
        <begin position="122"/>
        <end position="142"/>
    </location>
</feature>
<evidence type="ECO:0000313" key="2">
    <source>
        <dbReference type="EMBL" id="RAV31838.1"/>
    </source>
</evidence>
<keyword evidence="1" id="KW-0812">Transmembrane</keyword>
<protein>
    <submittedName>
        <fullName evidence="2">DUF3180 domain-containing protein</fullName>
    </submittedName>
</protein>
<name>A0A364V5E5_9CORY</name>
<reference evidence="2 3" key="1">
    <citation type="journal article" date="2018" name="Syst. Appl. Microbiol.">
        <title>Corynebacterium heidelbergense sp. nov., isolated from the preen glands of Egyptian geese (Alopochen aegyptiacus).</title>
        <authorList>
            <person name="Braun M.S."/>
            <person name="Wang E."/>
            <person name="Zimmermann S."/>
            <person name="Wink M."/>
        </authorList>
    </citation>
    <scope>NUCLEOTIDE SEQUENCE [LARGE SCALE GENOMIC DNA]</scope>
    <source>
        <strain evidence="2 3">647</strain>
    </source>
</reference>
<dbReference type="AlphaFoldDB" id="A0A364V5E5"/>
<sequence>MQRVTPVKIAALLWTAIAAALVGWVTAMGFYGSFPPIHLSASAALWLAAVLCAVGGVVVRRRIEERRIGFDRSQLQPSTVAQLALCGQAVAWMAALIGGLYAGVGVHVLFNAGRLMAAQQDVPGVLAGFAGGIAAAVAGVWLERGCIAPPADSALLDAE</sequence>
<dbReference type="Proteomes" id="UP000251577">
    <property type="component" value="Unassembled WGS sequence"/>
</dbReference>
<dbReference type="InterPro" id="IPR021517">
    <property type="entry name" value="DUF3180"/>
</dbReference>
<dbReference type="Pfam" id="PF11377">
    <property type="entry name" value="DUF3180"/>
    <property type="match status" value="1"/>
</dbReference>
<keyword evidence="1" id="KW-0472">Membrane</keyword>
<comment type="caution">
    <text evidence="2">The sequence shown here is derived from an EMBL/GenBank/DDBJ whole genome shotgun (WGS) entry which is preliminary data.</text>
</comment>
<keyword evidence="1" id="KW-1133">Transmembrane helix</keyword>
<gene>
    <name evidence="2" type="ORF">DLJ54_06330</name>
</gene>
<evidence type="ECO:0000256" key="1">
    <source>
        <dbReference type="SAM" id="Phobius"/>
    </source>
</evidence>
<keyword evidence="3" id="KW-1185">Reference proteome</keyword>
<accession>A0A364V5E5</accession>
<proteinExistence type="predicted"/>